<keyword evidence="3" id="KW-1185">Reference proteome</keyword>
<feature type="region of interest" description="Disordered" evidence="1">
    <location>
        <begin position="1"/>
        <end position="36"/>
    </location>
</feature>
<gene>
    <name evidence="2" type="ORF">EYF80_048334</name>
</gene>
<evidence type="ECO:0000313" key="2">
    <source>
        <dbReference type="EMBL" id="TNN41505.1"/>
    </source>
</evidence>
<reference evidence="2 3" key="1">
    <citation type="submission" date="2019-03" db="EMBL/GenBank/DDBJ databases">
        <title>First draft genome of Liparis tanakae, snailfish: a comprehensive survey of snailfish specific genes.</title>
        <authorList>
            <person name="Kim W."/>
            <person name="Song I."/>
            <person name="Jeong J.-H."/>
            <person name="Kim D."/>
            <person name="Kim S."/>
            <person name="Ryu S."/>
            <person name="Song J.Y."/>
            <person name="Lee S.K."/>
        </authorList>
    </citation>
    <scope>NUCLEOTIDE SEQUENCE [LARGE SCALE GENOMIC DNA]</scope>
    <source>
        <tissue evidence="2">Muscle</tissue>
    </source>
</reference>
<proteinExistence type="predicted"/>
<name>A0A4Z2FKK9_9TELE</name>
<accession>A0A4Z2FKK9</accession>
<organism evidence="2 3">
    <name type="scientific">Liparis tanakae</name>
    <name type="common">Tanaka's snailfish</name>
    <dbReference type="NCBI Taxonomy" id="230148"/>
    <lineage>
        <taxon>Eukaryota</taxon>
        <taxon>Metazoa</taxon>
        <taxon>Chordata</taxon>
        <taxon>Craniata</taxon>
        <taxon>Vertebrata</taxon>
        <taxon>Euteleostomi</taxon>
        <taxon>Actinopterygii</taxon>
        <taxon>Neopterygii</taxon>
        <taxon>Teleostei</taxon>
        <taxon>Neoteleostei</taxon>
        <taxon>Acanthomorphata</taxon>
        <taxon>Eupercaria</taxon>
        <taxon>Perciformes</taxon>
        <taxon>Cottioidei</taxon>
        <taxon>Cottales</taxon>
        <taxon>Liparidae</taxon>
        <taxon>Liparis</taxon>
    </lineage>
</organism>
<dbReference type="EMBL" id="SRLO01001103">
    <property type="protein sequence ID" value="TNN41505.1"/>
    <property type="molecule type" value="Genomic_DNA"/>
</dbReference>
<evidence type="ECO:0000313" key="3">
    <source>
        <dbReference type="Proteomes" id="UP000314294"/>
    </source>
</evidence>
<comment type="caution">
    <text evidence="2">The sequence shown here is derived from an EMBL/GenBank/DDBJ whole genome shotgun (WGS) entry which is preliminary data.</text>
</comment>
<protein>
    <submittedName>
        <fullName evidence="2">Uncharacterized protein</fullName>
    </submittedName>
</protein>
<dbReference type="AlphaFoldDB" id="A0A4Z2FKK9"/>
<dbReference type="Proteomes" id="UP000314294">
    <property type="component" value="Unassembled WGS sequence"/>
</dbReference>
<sequence length="82" mass="8981">MSGLSGGVWGQPISAQPTAGGQGQPRSFLPGGSQPPQRVTVLYWLLLRWELKNSHPLEERLLHNMLPLSTLLLLFCPVVHVA</sequence>
<evidence type="ECO:0000256" key="1">
    <source>
        <dbReference type="SAM" id="MobiDB-lite"/>
    </source>
</evidence>